<protein>
    <submittedName>
        <fullName evidence="1">Uncharacterized protein</fullName>
    </submittedName>
</protein>
<dbReference type="EMBL" id="CP040812">
    <property type="protein sequence ID" value="QCY70341.1"/>
    <property type="molecule type" value="Genomic_DNA"/>
</dbReference>
<dbReference type="Proteomes" id="UP000309016">
    <property type="component" value="Chromosome"/>
</dbReference>
<sequence length="132" mass="15279">MSNIYLFSTKNRINYFTITALIICLAFFTSCSKEDIPYRTHIVLIDTNEPEVYTWSDWDRPNMGWETVDNGTGNYSFMISGDKIMLTSQKPMENVSFLSGTMDTEGEPLKITSKNMVEMEKTENPIFKIKFK</sequence>
<evidence type="ECO:0000313" key="2">
    <source>
        <dbReference type="Proteomes" id="UP000309016"/>
    </source>
</evidence>
<proteinExistence type="predicted"/>
<accession>A0A5B7X6R2</accession>
<evidence type="ECO:0000313" key="1">
    <source>
        <dbReference type="EMBL" id="QCY70341.1"/>
    </source>
</evidence>
<reference evidence="1 2" key="1">
    <citation type="submission" date="2019-06" db="EMBL/GenBank/DDBJ databases">
        <title>Complete genome sequence of Antarcticibacterium flavum KCTC 52984T from an Antarctic marine sediment.</title>
        <authorList>
            <person name="Lee Y.M."/>
            <person name="Shin S.C."/>
        </authorList>
    </citation>
    <scope>NUCLEOTIDE SEQUENCE [LARGE SCALE GENOMIC DNA]</scope>
    <source>
        <strain evidence="1 2">KCTC 52984</strain>
    </source>
</reference>
<name>A0A5B7X6R2_9FLAO</name>
<keyword evidence="2" id="KW-1185">Reference proteome</keyword>
<organism evidence="1 2">
    <name type="scientific">Antarcticibacterium flavum</name>
    <dbReference type="NCBI Taxonomy" id="2058175"/>
    <lineage>
        <taxon>Bacteria</taxon>
        <taxon>Pseudomonadati</taxon>
        <taxon>Bacteroidota</taxon>
        <taxon>Flavobacteriia</taxon>
        <taxon>Flavobacteriales</taxon>
        <taxon>Flavobacteriaceae</taxon>
        <taxon>Antarcticibacterium</taxon>
    </lineage>
</organism>
<dbReference type="AlphaFoldDB" id="A0A5B7X6R2"/>
<gene>
    <name evidence="1" type="ORF">FHG64_13525</name>
</gene>
<dbReference type="KEGG" id="afla:FHG64_13525"/>
<dbReference type="RefSeq" id="WP_139066903.1">
    <property type="nucleotide sequence ID" value="NZ_CP040812.1"/>
</dbReference>